<dbReference type="InterPro" id="IPR036397">
    <property type="entry name" value="RNaseH_sf"/>
</dbReference>
<dbReference type="EMBL" id="JBHOMY010000114">
    <property type="protein sequence ID" value="MFC1459457.1"/>
    <property type="molecule type" value="Genomic_DNA"/>
</dbReference>
<keyword evidence="4 8" id="KW-0269">Exonuclease</keyword>
<evidence type="ECO:0000259" key="7">
    <source>
        <dbReference type="SMART" id="SM00479"/>
    </source>
</evidence>
<dbReference type="PANTHER" id="PTHR30231:SF4">
    <property type="entry name" value="PROTEIN NEN2"/>
    <property type="match status" value="1"/>
</dbReference>
<evidence type="ECO:0000256" key="6">
    <source>
        <dbReference type="ARBA" id="ARBA00049244"/>
    </source>
</evidence>
<gene>
    <name evidence="8" type="ORF">ACETIH_22715</name>
</gene>
<evidence type="ECO:0000313" key="9">
    <source>
        <dbReference type="Proteomes" id="UP001593940"/>
    </source>
</evidence>
<dbReference type="NCBIfam" id="TIGR00573">
    <property type="entry name" value="dnaq"/>
    <property type="match status" value="1"/>
</dbReference>
<organism evidence="8 9">
    <name type="scientific">Microvirga arabica</name>
    <dbReference type="NCBI Taxonomy" id="1128671"/>
    <lineage>
        <taxon>Bacteria</taxon>
        <taxon>Pseudomonadati</taxon>
        <taxon>Pseudomonadota</taxon>
        <taxon>Alphaproteobacteria</taxon>
        <taxon>Hyphomicrobiales</taxon>
        <taxon>Methylobacteriaceae</taxon>
        <taxon>Microvirga</taxon>
    </lineage>
</organism>
<dbReference type="CDD" id="cd06127">
    <property type="entry name" value="DEDDh"/>
    <property type="match status" value="1"/>
</dbReference>
<dbReference type="InterPro" id="IPR012337">
    <property type="entry name" value="RNaseH-like_sf"/>
</dbReference>
<dbReference type="GO" id="GO:0004527">
    <property type="term" value="F:exonuclease activity"/>
    <property type="evidence" value="ECO:0007669"/>
    <property type="project" value="UniProtKB-KW"/>
</dbReference>
<dbReference type="Gene3D" id="3.30.420.10">
    <property type="entry name" value="Ribonuclease H-like superfamily/Ribonuclease H"/>
    <property type="match status" value="1"/>
</dbReference>
<evidence type="ECO:0000256" key="3">
    <source>
        <dbReference type="ARBA" id="ARBA00022801"/>
    </source>
</evidence>
<evidence type="ECO:0000256" key="5">
    <source>
        <dbReference type="ARBA" id="ARBA00025483"/>
    </source>
</evidence>
<proteinExistence type="predicted"/>
<accession>A0ABV6YDU1</accession>
<evidence type="ECO:0000256" key="4">
    <source>
        <dbReference type="ARBA" id="ARBA00022839"/>
    </source>
</evidence>
<dbReference type="EC" id="2.7.7.7" evidence="1"/>
<dbReference type="InterPro" id="IPR013520">
    <property type="entry name" value="Ribonucl_H"/>
</dbReference>
<dbReference type="SMART" id="SM00479">
    <property type="entry name" value="EXOIII"/>
    <property type="match status" value="1"/>
</dbReference>
<sequence length="171" mass="19546">MKQSDRHVVIDIETAQSYDHIIEIAAVEIIGKTISSRSFVRRIKPRSAMSPFCYAVHRISLADLEKEPYFEHIIHDLIDFVGDDRIVAHNYTYEYNTLRREFERAARPTYSRERFLCTMALAKGAGLPGKLRHACAQAGISIDHLREEHDALNDALLAAHLFLKLTPAERS</sequence>
<dbReference type="Pfam" id="PF00929">
    <property type="entry name" value="RNase_T"/>
    <property type="match status" value="1"/>
</dbReference>
<evidence type="ECO:0000313" key="8">
    <source>
        <dbReference type="EMBL" id="MFC1459457.1"/>
    </source>
</evidence>
<protein>
    <recommendedName>
        <fullName evidence="1">DNA-directed DNA polymerase</fullName>
        <ecNumber evidence="1">2.7.7.7</ecNumber>
    </recommendedName>
</protein>
<dbReference type="SUPFAM" id="SSF53098">
    <property type="entry name" value="Ribonuclease H-like"/>
    <property type="match status" value="1"/>
</dbReference>
<keyword evidence="3" id="KW-0378">Hydrolase</keyword>
<dbReference type="Proteomes" id="UP001593940">
    <property type="component" value="Unassembled WGS sequence"/>
</dbReference>
<dbReference type="InterPro" id="IPR006054">
    <property type="entry name" value="DnaQ"/>
</dbReference>
<comment type="function">
    <text evidence="5">DNA polymerase III is a complex, multichain enzyme responsible for most of the replicative synthesis in bacteria. The epsilon subunit contain the editing function and is a proofreading 3'-5' exonuclease.</text>
</comment>
<dbReference type="RefSeq" id="WP_203275851.1">
    <property type="nucleotide sequence ID" value="NZ_JBHOMY010000114.1"/>
</dbReference>
<keyword evidence="9" id="KW-1185">Reference proteome</keyword>
<reference evidence="8 9" key="1">
    <citation type="submission" date="2024-09" db="EMBL/GenBank/DDBJ databases">
        <title>Nodulacao em especies de Leguminosae Basais da Amazonia e Caracterizacao dos Rizobios e Bacterias Associadas aos Nodulos.</title>
        <authorList>
            <person name="Jambeiro I.C.A."/>
            <person name="Lopes I.S."/>
            <person name="Aguiar E.R.G.R."/>
            <person name="Santos A.F.J."/>
            <person name="Dos Santos J.M.F."/>
            <person name="Gross E."/>
        </authorList>
    </citation>
    <scope>NUCLEOTIDE SEQUENCE [LARGE SCALE GENOMIC DNA]</scope>
    <source>
        <strain evidence="8 9">BRUESC1165</strain>
    </source>
</reference>
<evidence type="ECO:0000256" key="1">
    <source>
        <dbReference type="ARBA" id="ARBA00012417"/>
    </source>
</evidence>
<feature type="domain" description="Exonuclease" evidence="7">
    <location>
        <begin position="6"/>
        <end position="171"/>
    </location>
</feature>
<name>A0ABV6YDU1_9HYPH</name>
<dbReference type="PANTHER" id="PTHR30231">
    <property type="entry name" value="DNA POLYMERASE III SUBUNIT EPSILON"/>
    <property type="match status" value="1"/>
</dbReference>
<comment type="catalytic activity">
    <reaction evidence="6">
        <text>DNA(n) + a 2'-deoxyribonucleoside 5'-triphosphate = DNA(n+1) + diphosphate</text>
        <dbReference type="Rhea" id="RHEA:22508"/>
        <dbReference type="Rhea" id="RHEA-COMP:17339"/>
        <dbReference type="Rhea" id="RHEA-COMP:17340"/>
        <dbReference type="ChEBI" id="CHEBI:33019"/>
        <dbReference type="ChEBI" id="CHEBI:61560"/>
        <dbReference type="ChEBI" id="CHEBI:173112"/>
        <dbReference type="EC" id="2.7.7.7"/>
    </reaction>
</comment>
<keyword evidence="2" id="KW-0540">Nuclease</keyword>
<comment type="caution">
    <text evidence="8">The sequence shown here is derived from an EMBL/GenBank/DDBJ whole genome shotgun (WGS) entry which is preliminary data.</text>
</comment>
<evidence type="ECO:0000256" key="2">
    <source>
        <dbReference type="ARBA" id="ARBA00022722"/>
    </source>
</evidence>